<dbReference type="GO" id="GO:0016020">
    <property type="term" value="C:membrane"/>
    <property type="evidence" value="ECO:0007669"/>
    <property type="project" value="UniProtKB-SubCell"/>
</dbReference>
<proteinExistence type="predicted"/>
<accession>A0AAE8SQW7</accession>
<dbReference type="SUPFAM" id="SSF103473">
    <property type="entry name" value="MFS general substrate transporter"/>
    <property type="match status" value="1"/>
</dbReference>
<evidence type="ECO:0000256" key="4">
    <source>
        <dbReference type="ARBA" id="ARBA00022989"/>
    </source>
</evidence>
<dbReference type="InterPro" id="IPR011701">
    <property type="entry name" value="MFS"/>
</dbReference>
<dbReference type="Pfam" id="PF07690">
    <property type="entry name" value="MFS_1"/>
    <property type="match status" value="1"/>
</dbReference>
<evidence type="ECO:0000313" key="8">
    <source>
        <dbReference type="EMBL" id="SPN96631.1"/>
    </source>
</evidence>
<dbReference type="Gene3D" id="1.20.1250.20">
    <property type="entry name" value="MFS general substrate transporter like domains"/>
    <property type="match status" value="1"/>
</dbReference>
<keyword evidence="2" id="KW-0813">Transport</keyword>
<dbReference type="FunFam" id="1.20.1250.20:FF:000106">
    <property type="entry name" value="MFS transporter, putative"/>
    <property type="match status" value="1"/>
</dbReference>
<feature type="compositionally biased region" description="Polar residues" evidence="6">
    <location>
        <begin position="12"/>
        <end position="27"/>
    </location>
</feature>
<feature type="transmembrane region" description="Helical" evidence="7">
    <location>
        <begin position="208"/>
        <end position="229"/>
    </location>
</feature>
<evidence type="ECO:0000313" key="9">
    <source>
        <dbReference type="Proteomes" id="UP001187682"/>
    </source>
</evidence>
<feature type="transmembrane region" description="Helical" evidence="7">
    <location>
        <begin position="358"/>
        <end position="378"/>
    </location>
</feature>
<evidence type="ECO:0000256" key="1">
    <source>
        <dbReference type="ARBA" id="ARBA00004141"/>
    </source>
</evidence>
<feature type="transmembrane region" description="Helical" evidence="7">
    <location>
        <begin position="171"/>
        <end position="196"/>
    </location>
</feature>
<comment type="subcellular location">
    <subcellularLocation>
        <location evidence="1">Membrane</location>
        <topology evidence="1">Multi-pass membrane protein</topology>
    </subcellularLocation>
</comment>
<sequence>MGRPSFEADGTPVSSATSIRNDSSGYGSSDEHVFSDPVAAERWRKVYEKAQYENRHRFDPSFTWTPEEEKKLVRKLDKRIMVWAWIMFCSLDLHRKSINRAISDNMLPELGMNTNDFNYGQTIFLASFLAAELPSGLISKKLGADRWIPTIIIGWSIVAGSQAFIQNRASFYAIKALMGLLMGGFIPDIVLWLTYYYKSNELPVRLSFFWTALSTCHILGSLIAAGVLQMRGINGWGGWRWLFLLEAIPTTIIGILSWGLMPPGPCQTKNWFRGKNGWFSDREEYIMVNRLLRDDPSKGDLNNREAVGPSMLFKVIKDWEQWPLYFIGLVAYIAPSPPTNYLSFILRKLGFSVFHANLLAIPSQFLFAVNLLILTWVSERFKERAIVSSISNIWIMPWLIALIALPANASPWIRYALLTGLLSYPYCHAVLVGWNAKNSNSVRTRAVSAAFYNMFVQSGNIIASNIYREDDMPLYRRGNSILLGICCFSIALFYLTKLFYIWRNKVRDRKWSAMTKEEQEDYLANTTDEGMKRLDFRFSH</sequence>
<keyword evidence="9" id="KW-1185">Reference proteome</keyword>
<feature type="transmembrane region" description="Helical" evidence="7">
    <location>
        <begin position="479"/>
        <end position="502"/>
    </location>
</feature>
<dbReference type="Proteomes" id="UP001187682">
    <property type="component" value="Unassembled WGS sequence"/>
</dbReference>
<keyword evidence="5 7" id="KW-0472">Membrane</keyword>
<dbReference type="AlphaFoldDB" id="A0AAE8SQW7"/>
<keyword evidence="3 7" id="KW-0812">Transmembrane</keyword>
<feature type="transmembrane region" description="Helical" evidence="7">
    <location>
        <begin position="385"/>
        <end position="406"/>
    </location>
</feature>
<dbReference type="FunFam" id="1.20.1250.20:FF:000247">
    <property type="entry name" value="MFS general substrate transporter"/>
    <property type="match status" value="1"/>
</dbReference>
<evidence type="ECO:0000256" key="7">
    <source>
        <dbReference type="SAM" id="Phobius"/>
    </source>
</evidence>
<feature type="region of interest" description="Disordered" evidence="6">
    <location>
        <begin position="1"/>
        <end position="32"/>
    </location>
</feature>
<feature type="transmembrane region" description="Helical" evidence="7">
    <location>
        <begin position="241"/>
        <end position="261"/>
    </location>
</feature>
<feature type="transmembrane region" description="Helical" evidence="7">
    <location>
        <begin position="324"/>
        <end position="346"/>
    </location>
</feature>
<evidence type="ECO:0000256" key="6">
    <source>
        <dbReference type="SAM" id="MobiDB-lite"/>
    </source>
</evidence>
<feature type="transmembrane region" description="Helical" evidence="7">
    <location>
        <begin position="446"/>
        <end position="467"/>
    </location>
</feature>
<dbReference type="PANTHER" id="PTHR43791">
    <property type="entry name" value="PERMEASE-RELATED"/>
    <property type="match status" value="1"/>
</dbReference>
<protein>
    <submittedName>
        <fullName evidence="8">Related to permease</fullName>
    </submittedName>
</protein>
<dbReference type="EMBL" id="ONZQ02000001">
    <property type="protein sequence ID" value="SPN96631.1"/>
    <property type="molecule type" value="Genomic_DNA"/>
</dbReference>
<reference evidence="8" key="1">
    <citation type="submission" date="2018-03" db="EMBL/GenBank/DDBJ databases">
        <authorList>
            <person name="Guldener U."/>
        </authorList>
    </citation>
    <scope>NUCLEOTIDE SEQUENCE</scope>
</reference>
<feature type="transmembrane region" description="Helical" evidence="7">
    <location>
        <begin position="412"/>
        <end position="434"/>
    </location>
</feature>
<dbReference type="GO" id="GO:0022857">
    <property type="term" value="F:transmembrane transporter activity"/>
    <property type="evidence" value="ECO:0007669"/>
    <property type="project" value="InterPro"/>
</dbReference>
<name>A0AAE8SQW7_9PEZI</name>
<keyword evidence="4 7" id="KW-1133">Transmembrane helix</keyword>
<evidence type="ECO:0000256" key="3">
    <source>
        <dbReference type="ARBA" id="ARBA00022692"/>
    </source>
</evidence>
<dbReference type="InterPro" id="IPR036259">
    <property type="entry name" value="MFS_trans_sf"/>
</dbReference>
<evidence type="ECO:0000256" key="5">
    <source>
        <dbReference type="ARBA" id="ARBA00023136"/>
    </source>
</evidence>
<comment type="caution">
    <text evidence="8">The sequence shown here is derived from an EMBL/GenBank/DDBJ whole genome shotgun (WGS) entry which is preliminary data.</text>
</comment>
<evidence type="ECO:0000256" key="2">
    <source>
        <dbReference type="ARBA" id="ARBA00022448"/>
    </source>
</evidence>
<gene>
    <name evidence="8" type="ORF">DNG_00152</name>
</gene>
<dbReference type="PANTHER" id="PTHR43791:SF14">
    <property type="entry name" value="MFS GENERAL SUBSTRATE TRANSPORTER"/>
    <property type="match status" value="1"/>
</dbReference>
<organism evidence="8 9">
    <name type="scientific">Cephalotrichum gorgonifer</name>
    <dbReference type="NCBI Taxonomy" id="2041049"/>
    <lineage>
        <taxon>Eukaryota</taxon>
        <taxon>Fungi</taxon>
        <taxon>Dikarya</taxon>
        <taxon>Ascomycota</taxon>
        <taxon>Pezizomycotina</taxon>
        <taxon>Sordariomycetes</taxon>
        <taxon>Hypocreomycetidae</taxon>
        <taxon>Microascales</taxon>
        <taxon>Microascaceae</taxon>
        <taxon>Cephalotrichum</taxon>
    </lineage>
</organism>